<protein>
    <submittedName>
        <fullName evidence="2">Zinc-dependent metalloprotease</fullName>
    </submittedName>
</protein>
<dbReference type="Proteomes" id="UP001566476">
    <property type="component" value="Unassembled WGS sequence"/>
</dbReference>
<organism evidence="2 3">
    <name type="scientific">Kineococcus mangrovi</name>
    <dbReference type="NCBI Taxonomy" id="1660183"/>
    <lineage>
        <taxon>Bacteria</taxon>
        <taxon>Bacillati</taxon>
        <taxon>Actinomycetota</taxon>
        <taxon>Actinomycetes</taxon>
        <taxon>Kineosporiales</taxon>
        <taxon>Kineosporiaceae</taxon>
        <taxon>Kineococcus</taxon>
    </lineage>
</organism>
<keyword evidence="2" id="KW-0378">Hydrolase</keyword>
<dbReference type="Pfam" id="PF10103">
    <property type="entry name" value="Zincin_2"/>
    <property type="match status" value="1"/>
</dbReference>
<gene>
    <name evidence="2" type="ORF">AB2L28_08135</name>
</gene>
<dbReference type="PANTHER" id="PTHR39420">
    <property type="match status" value="1"/>
</dbReference>
<dbReference type="EMBL" id="JBGGTQ010000003">
    <property type="protein sequence ID" value="MEZ0492207.1"/>
    <property type="molecule type" value="Genomic_DNA"/>
</dbReference>
<proteinExistence type="predicted"/>
<keyword evidence="2" id="KW-0645">Protease</keyword>
<dbReference type="InterPro" id="IPR018766">
    <property type="entry name" value="Zinicin_2"/>
</dbReference>
<accession>A0ABV4I4R8</accession>
<reference evidence="2 3" key="1">
    <citation type="submission" date="2024-07" db="EMBL/GenBank/DDBJ databases">
        <authorList>
            <person name="Thanompreechachai J."/>
            <person name="Duangmal K."/>
        </authorList>
    </citation>
    <scope>NUCLEOTIDE SEQUENCE [LARGE SCALE GENOMIC DNA]</scope>
    <source>
        <strain evidence="2 3">TBRC 1896</strain>
    </source>
</reference>
<sequence length="523" mass="55304">MGQRDDVTPGEEPEEGRDRSGDGQEGSGEQEERGGQPGFRPSGTPGRKPEPRSGDSGGPANPLEELLGPLFGGQFPGGGAGGFPGGFPGGLPQGLPGFGDAGFDPAMMGQILSQLQKFLSNPSDAPVNWDVAHDLARQAAAAKGDPTPHAVDRREVDDALRVADLWLDGVTDLAQAATSLEAWSRAEWVEKTMPVWRQLVEPVAANVASAMGDAMASQAPPEMAAMLGSAGAMLRQVGGGVFGMQVGQAIGQLAGEVLSTTDVGLPLSPTGRTALLPENVRAFADGLEVPIDEVRRYLALRETAHQRLFAHVPWLRSHLLGSVESFARGISVDTDRIAEAARQVDPSNPESLQEALQSGIFEPESSPEQKAALARLETALALVEGWVDHVTDEAAKNVLPHANALRETMRRRRATGGPAEHAFAVLVGLELRPRRAREASALWEQLLTRGGRSVRDAVWDHPDLLPVAEDLDDADAATRFVDRRVDGAGPRAGDQGEDDMDAALRELLDGGSGEDGRGKDPQG</sequence>
<dbReference type="SUPFAM" id="SSF55486">
    <property type="entry name" value="Metalloproteases ('zincins'), catalytic domain"/>
    <property type="match status" value="1"/>
</dbReference>
<dbReference type="RefSeq" id="WP_370718243.1">
    <property type="nucleotide sequence ID" value="NZ_JBGGTQ010000003.1"/>
</dbReference>
<name>A0ABV4I4R8_9ACTN</name>
<feature type="region of interest" description="Disordered" evidence="1">
    <location>
        <begin position="1"/>
        <end position="98"/>
    </location>
</feature>
<dbReference type="InterPro" id="IPR042271">
    <property type="entry name" value="Zinicin_2_N"/>
</dbReference>
<dbReference type="PANTHER" id="PTHR39420:SF2">
    <property type="entry name" value="HYDROLASE"/>
    <property type="match status" value="1"/>
</dbReference>
<feature type="compositionally biased region" description="Gly residues" evidence="1">
    <location>
        <begin position="70"/>
        <end position="98"/>
    </location>
</feature>
<comment type="caution">
    <text evidence="2">The sequence shown here is derived from an EMBL/GenBank/DDBJ whole genome shotgun (WGS) entry which is preliminary data.</text>
</comment>
<dbReference type="NCBIfam" id="TIGR03624">
    <property type="entry name" value="putative hydrolase"/>
    <property type="match status" value="1"/>
</dbReference>
<dbReference type="Gene3D" id="1.20.150.30">
    <property type="entry name" value="Zincin-like metallopeptidase, N-terminal domain"/>
    <property type="match status" value="1"/>
</dbReference>
<keyword evidence="3" id="KW-1185">Reference proteome</keyword>
<evidence type="ECO:0000256" key="1">
    <source>
        <dbReference type="SAM" id="MobiDB-lite"/>
    </source>
</evidence>
<evidence type="ECO:0000313" key="2">
    <source>
        <dbReference type="EMBL" id="MEZ0492207.1"/>
    </source>
</evidence>
<dbReference type="GO" id="GO:0008237">
    <property type="term" value="F:metallopeptidase activity"/>
    <property type="evidence" value="ECO:0007669"/>
    <property type="project" value="UniProtKB-KW"/>
</dbReference>
<keyword evidence="2" id="KW-0482">Metalloprotease</keyword>
<evidence type="ECO:0000313" key="3">
    <source>
        <dbReference type="Proteomes" id="UP001566476"/>
    </source>
</evidence>